<protein>
    <submittedName>
        <fullName evidence="1">Uncharacterized protein</fullName>
    </submittedName>
</protein>
<dbReference type="EMBL" id="DPVE01000326">
    <property type="protein sequence ID" value="HCK31824.1"/>
    <property type="molecule type" value="Genomic_DNA"/>
</dbReference>
<evidence type="ECO:0000313" key="1">
    <source>
        <dbReference type="EMBL" id="HCK31824.1"/>
    </source>
</evidence>
<dbReference type="RefSeq" id="WP_151808137.1">
    <property type="nucleotide sequence ID" value="NZ_BKOC01000001.1"/>
</dbReference>
<name>A0A3D2ST06_9GAMM</name>
<organism evidence="1 2">
    <name type="scientific">Acinetobacter ursingii</name>
    <dbReference type="NCBI Taxonomy" id="108980"/>
    <lineage>
        <taxon>Bacteria</taxon>
        <taxon>Pseudomonadati</taxon>
        <taxon>Pseudomonadota</taxon>
        <taxon>Gammaproteobacteria</taxon>
        <taxon>Moraxellales</taxon>
        <taxon>Moraxellaceae</taxon>
        <taxon>Acinetobacter</taxon>
    </lineage>
</organism>
<accession>A0A3D2ST06</accession>
<gene>
    <name evidence="1" type="ORF">DHW29_17775</name>
</gene>
<evidence type="ECO:0000313" key="2">
    <source>
        <dbReference type="Proteomes" id="UP000263596"/>
    </source>
</evidence>
<dbReference type="Proteomes" id="UP000263596">
    <property type="component" value="Unassembled WGS sequence"/>
</dbReference>
<sequence length="219" mass="24896">MREIAHVETLPFEKQLILILQTMYAQQFAKHFHDKPMELVETIIRGALVGVDQEGFSNGIARLLSGQSKFMPQIQEFKSWCVSGTWTAVEAWYHVCEWSKNSDHKITVMAKQCWDEIYHIVVEGSMREAKSQFINLYEERLTRANLQGVRQEIHTPPVAIPVKTFHMPYKADNKNLDQEKLATMKSLAQQYQSKGMSVVAAFNQASIDLTGKSMMGGGA</sequence>
<reference evidence="1 2" key="1">
    <citation type="journal article" date="2018" name="Nat. Biotechnol.">
        <title>A standardized bacterial taxonomy based on genome phylogeny substantially revises the tree of life.</title>
        <authorList>
            <person name="Parks D.H."/>
            <person name="Chuvochina M."/>
            <person name="Waite D.W."/>
            <person name="Rinke C."/>
            <person name="Skarshewski A."/>
            <person name="Chaumeil P.A."/>
            <person name="Hugenholtz P."/>
        </authorList>
    </citation>
    <scope>NUCLEOTIDE SEQUENCE [LARGE SCALE GENOMIC DNA]</scope>
    <source>
        <strain evidence="1">UBA9669</strain>
    </source>
</reference>
<dbReference type="AlphaFoldDB" id="A0A3D2ST06"/>
<comment type="caution">
    <text evidence="1">The sequence shown here is derived from an EMBL/GenBank/DDBJ whole genome shotgun (WGS) entry which is preliminary data.</text>
</comment>
<proteinExistence type="predicted"/>